<evidence type="ECO:0000313" key="9">
    <source>
        <dbReference type="Proteomes" id="UP000246740"/>
    </source>
</evidence>
<dbReference type="Gene3D" id="1.10.10.60">
    <property type="entry name" value="Homeodomain-like"/>
    <property type="match status" value="1"/>
</dbReference>
<evidence type="ECO:0000256" key="3">
    <source>
        <dbReference type="ARBA" id="ARBA00023155"/>
    </source>
</evidence>
<evidence type="ECO:0000256" key="5">
    <source>
        <dbReference type="PROSITE-ProRule" id="PRU00108"/>
    </source>
</evidence>
<dbReference type="InterPro" id="IPR017970">
    <property type="entry name" value="Homeobox_CS"/>
</dbReference>
<dbReference type="EMBL" id="KZ819194">
    <property type="protein sequence ID" value="PWY99862.1"/>
    <property type="molecule type" value="Genomic_DNA"/>
</dbReference>
<dbReference type="AlphaFoldDB" id="A0A317XPY6"/>
<dbReference type="InterPro" id="IPR051000">
    <property type="entry name" value="Homeobox_DNA-bind_prot"/>
</dbReference>
<sequence length="79" mass="9335">MASYNPYGGGYPDSRYCYLNPFEVKHRRRTTKTQFKLLESTFHETPKPSAALRKQLSVQLDMPQRAVQIWFQNRRAKAK</sequence>
<feature type="domain" description="Homeobox" evidence="7">
    <location>
        <begin position="21"/>
        <end position="79"/>
    </location>
</feature>
<dbReference type="STRING" id="1882483.A0A317XPY6"/>
<dbReference type="GO" id="GO:0030154">
    <property type="term" value="P:cell differentiation"/>
    <property type="evidence" value="ECO:0007669"/>
    <property type="project" value="TreeGrafter"/>
</dbReference>
<organism evidence="8 9">
    <name type="scientific">Testicularia cyperi</name>
    <dbReference type="NCBI Taxonomy" id="1882483"/>
    <lineage>
        <taxon>Eukaryota</taxon>
        <taxon>Fungi</taxon>
        <taxon>Dikarya</taxon>
        <taxon>Basidiomycota</taxon>
        <taxon>Ustilaginomycotina</taxon>
        <taxon>Ustilaginomycetes</taxon>
        <taxon>Ustilaginales</taxon>
        <taxon>Anthracoideaceae</taxon>
        <taxon>Testicularia</taxon>
    </lineage>
</organism>
<dbReference type="CDD" id="cd00086">
    <property type="entry name" value="homeodomain"/>
    <property type="match status" value="1"/>
</dbReference>
<evidence type="ECO:0000259" key="7">
    <source>
        <dbReference type="PROSITE" id="PS50071"/>
    </source>
</evidence>
<dbReference type="PROSITE" id="PS50071">
    <property type="entry name" value="HOMEOBOX_2"/>
    <property type="match status" value="1"/>
</dbReference>
<evidence type="ECO:0000256" key="6">
    <source>
        <dbReference type="RuleBase" id="RU000682"/>
    </source>
</evidence>
<keyword evidence="3 5" id="KW-0371">Homeobox</keyword>
<name>A0A317XPY6_9BASI</name>
<proteinExistence type="predicted"/>
<dbReference type="OrthoDB" id="6159439at2759"/>
<dbReference type="InterPro" id="IPR009057">
    <property type="entry name" value="Homeodomain-like_sf"/>
</dbReference>
<comment type="subcellular location">
    <subcellularLocation>
        <location evidence="1 5 6">Nucleus</location>
    </subcellularLocation>
</comment>
<reference evidence="8 9" key="1">
    <citation type="journal article" date="2018" name="Mol. Biol. Evol.">
        <title>Broad Genomic Sampling Reveals a Smut Pathogenic Ancestry of the Fungal Clade Ustilaginomycotina.</title>
        <authorList>
            <person name="Kijpornyongpan T."/>
            <person name="Mondo S.J."/>
            <person name="Barry K."/>
            <person name="Sandor L."/>
            <person name="Lee J."/>
            <person name="Lipzen A."/>
            <person name="Pangilinan J."/>
            <person name="LaButti K."/>
            <person name="Hainaut M."/>
            <person name="Henrissat B."/>
            <person name="Grigoriev I.V."/>
            <person name="Spatafora J.W."/>
            <person name="Aime M.C."/>
        </authorList>
    </citation>
    <scope>NUCLEOTIDE SEQUENCE [LARGE SCALE GENOMIC DNA]</scope>
    <source>
        <strain evidence="8 9">MCA 3645</strain>
    </source>
</reference>
<dbReference type="Proteomes" id="UP000246740">
    <property type="component" value="Unassembled WGS sequence"/>
</dbReference>
<gene>
    <name evidence="8" type="ORF">BCV70DRAFT_161777</name>
</gene>
<feature type="non-terminal residue" evidence="8">
    <location>
        <position position="79"/>
    </location>
</feature>
<keyword evidence="9" id="KW-1185">Reference proteome</keyword>
<evidence type="ECO:0000313" key="8">
    <source>
        <dbReference type="EMBL" id="PWY99862.1"/>
    </source>
</evidence>
<accession>A0A317XPY6</accession>
<dbReference type="Pfam" id="PF00046">
    <property type="entry name" value="Homeodomain"/>
    <property type="match status" value="1"/>
</dbReference>
<keyword evidence="2 5" id="KW-0238">DNA-binding</keyword>
<evidence type="ECO:0000256" key="4">
    <source>
        <dbReference type="ARBA" id="ARBA00023242"/>
    </source>
</evidence>
<evidence type="ECO:0000256" key="1">
    <source>
        <dbReference type="ARBA" id="ARBA00004123"/>
    </source>
</evidence>
<dbReference type="PANTHER" id="PTHR24324:SF5">
    <property type="entry name" value="HEMATOPOIETICALLY-EXPRESSED HOMEOBOX PROTEIN HHEX"/>
    <property type="match status" value="1"/>
</dbReference>
<dbReference type="SUPFAM" id="SSF46689">
    <property type="entry name" value="Homeodomain-like"/>
    <property type="match status" value="1"/>
</dbReference>
<dbReference type="GO" id="GO:0000978">
    <property type="term" value="F:RNA polymerase II cis-regulatory region sequence-specific DNA binding"/>
    <property type="evidence" value="ECO:0007669"/>
    <property type="project" value="TreeGrafter"/>
</dbReference>
<dbReference type="GO" id="GO:0005634">
    <property type="term" value="C:nucleus"/>
    <property type="evidence" value="ECO:0007669"/>
    <property type="project" value="UniProtKB-SubCell"/>
</dbReference>
<dbReference type="PANTHER" id="PTHR24324">
    <property type="entry name" value="HOMEOBOX PROTEIN HHEX"/>
    <property type="match status" value="1"/>
</dbReference>
<protein>
    <submittedName>
        <fullName evidence="8">Homeodomain-like protein</fullName>
    </submittedName>
</protein>
<dbReference type="InParanoid" id="A0A317XPY6"/>
<dbReference type="PROSITE" id="PS00027">
    <property type="entry name" value="HOMEOBOX_1"/>
    <property type="match status" value="1"/>
</dbReference>
<keyword evidence="4 5" id="KW-0539">Nucleus</keyword>
<dbReference type="SMART" id="SM00389">
    <property type="entry name" value="HOX"/>
    <property type="match status" value="1"/>
</dbReference>
<dbReference type="GO" id="GO:0000981">
    <property type="term" value="F:DNA-binding transcription factor activity, RNA polymerase II-specific"/>
    <property type="evidence" value="ECO:0007669"/>
    <property type="project" value="InterPro"/>
</dbReference>
<dbReference type="InterPro" id="IPR001356">
    <property type="entry name" value="HD"/>
</dbReference>
<evidence type="ECO:0000256" key="2">
    <source>
        <dbReference type="ARBA" id="ARBA00023125"/>
    </source>
</evidence>